<dbReference type="RefSeq" id="WP_345733272.1">
    <property type="nucleotide sequence ID" value="NZ_BAAAYN010000064.1"/>
</dbReference>
<evidence type="ECO:0000259" key="1">
    <source>
        <dbReference type="PROSITE" id="PS50921"/>
    </source>
</evidence>
<evidence type="ECO:0000313" key="2">
    <source>
        <dbReference type="EMBL" id="GAA3397314.1"/>
    </source>
</evidence>
<keyword evidence="3" id="KW-1185">Reference proteome</keyword>
<dbReference type="SUPFAM" id="SSF52172">
    <property type="entry name" value="CheY-like"/>
    <property type="match status" value="1"/>
</dbReference>
<name>A0ABP6TB99_9ACTN</name>
<reference evidence="3" key="1">
    <citation type="journal article" date="2019" name="Int. J. Syst. Evol. Microbiol.">
        <title>The Global Catalogue of Microorganisms (GCM) 10K type strain sequencing project: providing services to taxonomists for standard genome sequencing and annotation.</title>
        <authorList>
            <consortium name="The Broad Institute Genomics Platform"/>
            <consortium name="The Broad Institute Genome Sequencing Center for Infectious Disease"/>
            <person name="Wu L."/>
            <person name="Ma J."/>
        </authorList>
    </citation>
    <scope>NUCLEOTIDE SEQUENCE [LARGE SCALE GENOMIC DNA]</scope>
    <source>
        <strain evidence="3">JCM 9458</strain>
    </source>
</reference>
<comment type="caution">
    <text evidence="2">The sequence shown here is derived from an EMBL/GenBank/DDBJ whole genome shotgun (WGS) entry which is preliminary data.</text>
</comment>
<dbReference type="Gene3D" id="1.10.10.10">
    <property type="entry name" value="Winged helix-like DNA-binding domain superfamily/Winged helix DNA-binding domain"/>
    <property type="match status" value="1"/>
</dbReference>
<dbReference type="InterPro" id="IPR036388">
    <property type="entry name" value="WH-like_DNA-bd_sf"/>
</dbReference>
<dbReference type="InterPro" id="IPR005561">
    <property type="entry name" value="ANTAR"/>
</dbReference>
<feature type="domain" description="ANTAR" evidence="1">
    <location>
        <begin position="23"/>
        <end position="84"/>
    </location>
</feature>
<proteinExistence type="predicted"/>
<dbReference type="Pfam" id="PF03861">
    <property type="entry name" value="ANTAR"/>
    <property type="match status" value="1"/>
</dbReference>
<dbReference type="PROSITE" id="PS50921">
    <property type="entry name" value="ANTAR"/>
    <property type="match status" value="1"/>
</dbReference>
<dbReference type="InterPro" id="IPR011006">
    <property type="entry name" value="CheY-like_superfamily"/>
</dbReference>
<dbReference type="Gene3D" id="3.30.450.20">
    <property type="entry name" value="PAS domain"/>
    <property type="match status" value="1"/>
</dbReference>
<organism evidence="2 3">
    <name type="scientific">Cryptosporangium minutisporangium</name>
    <dbReference type="NCBI Taxonomy" id="113569"/>
    <lineage>
        <taxon>Bacteria</taxon>
        <taxon>Bacillati</taxon>
        <taxon>Actinomycetota</taxon>
        <taxon>Actinomycetes</taxon>
        <taxon>Cryptosporangiales</taxon>
        <taxon>Cryptosporangiaceae</taxon>
        <taxon>Cryptosporangium</taxon>
    </lineage>
</organism>
<protein>
    <recommendedName>
        <fullName evidence="1">ANTAR domain-containing protein</fullName>
    </recommendedName>
</protein>
<dbReference type="SUPFAM" id="SSF55785">
    <property type="entry name" value="PYP-like sensor domain (PAS domain)"/>
    <property type="match status" value="1"/>
</dbReference>
<gene>
    <name evidence="2" type="ORF">GCM10020369_77110</name>
</gene>
<dbReference type="Proteomes" id="UP001501676">
    <property type="component" value="Unassembled WGS sequence"/>
</dbReference>
<dbReference type="EMBL" id="BAAAYN010000064">
    <property type="protein sequence ID" value="GAA3397314.1"/>
    <property type="molecule type" value="Genomic_DNA"/>
</dbReference>
<evidence type="ECO:0000313" key="3">
    <source>
        <dbReference type="Proteomes" id="UP001501676"/>
    </source>
</evidence>
<dbReference type="InterPro" id="IPR035965">
    <property type="entry name" value="PAS-like_dom_sf"/>
</dbReference>
<sequence length="227" mass="23905">MLAAGPADDSAIPSDVAGLRDELLSVRAELSGLREAMSRRAVIEQAKGVFMERYGVDDEGAFTRLVTLSQSTNVKLVQVAADVVARSGVAGSENGRGNWIDRALDGFGEPALVFSPVPTERGAVADFQVDHANRAAVRWTGRPRDRLLRATASSLYPGSAASLLVSACRRALATGTLVTAPWPAADDEDGSDAASARSVRMRALRISTVVLVTWQTLATANSDPDVG</sequence>
<accession>A0ABP6TB99</accession>
<dbReference type="SMART" id="SM01012">
    <property type="entry name" value="ANTAR"/>
    <property type="match status" value="1"/>
</dbReference>